<feature type="region of interest" description="Disordered" evidence="3">
    <location>
        <begin position="731"/>
        <end position="793"/>
    </location>
</feature>
<dbReference type="AlphaFoldDB" id="A0A8T0D0B9"/>
<accession>A0A8T0D0B9</accession>
<evidence type="ECO:0000256" key="1">
    <source>
        <dbReference type="ARBA" id="ARBA00004123"/>
    </source>
</evidence>
<name>A0A8T0D0B9_9TREM</name>
<dbReference type="InterPro" id="IPR001202">
    <property type="entry name" value="WW_dom"/>
</dbReference>
<gene>
    <name evidence="5" type="ORF">P879_07905</name>
</gene>
<sequence>MTNNYHGVQPKSIEAGKIVTGDYVKMLFPTGTSPHFDGESLSYRGSQNKHGSLLCKRAHTSNPNGFISGVEQVAPLSSPTTRLARLKEPDPSERICHSGKEVSNPSPRKGSLNRSTYLEYVVNNSSGCECDLRATKRSRVVSPLTLSQPDHKILPKITRSSEMLNPLRGSTAFSSVPGVPQGVNIKSFISASSTANPEASSSRVNLSPHLAKSSAAGNITHNANHAKHTPGASFTNVQPRSGSSGIVKKRLDTVKRHTAPGRSPLSAPSPSSSYTGSLLKHADVRTGDDSVQLVCRQLGSGQSTGHGCVQDAFVFNPAILAEKLSSDGLSPHELHSSYKKQLDSSVIYVPGMELLVDDSDLAPIDQISRFGKSPVSSPERPEHESNQSVTLLDVPSFSQIPNPMYSNMARRLVSSAHTSPVSVHSANAEVNKATKARYAQLRQQRKRLELKERQPLPALHLHLSKDGTSPLPPGWQRAPNVKRNSNPEDKRTEDGTDCDSSNMYAYYYYHVRTRQTRWDPPVYPWDADPMDTLTGDTGEDDPEAPYNWGCASKFSVTHDEIEAMYSRIRQRILERQCTELLHELAGKPDSPQGAAEQSFAIELFTLVHNVLRTFRDARCKMGRIINDEDLYYLTKKLAQAVILKEVQKFHLVQAASSSSLFSAALVPEVSPTVQSRVTTYVKKYMESKGSFYRRRVQPPLVPPMSSLHHYHHHPHQHPYPLQHQGVGRVHNLKTEGHPSHSSRAAVQPGCPQPVHSLSIGPGSGAAVLSQSQQRITPPGDDPVATGSDRRLQI</sequence>
<feature type="compositionally biased region" description="Polar residues" evidence="3">
    <location>
        <begin position="101"/>
        <end position="111"/>
    </location>
</feature>
<dbReference type="Proteomes" id="UP000699462">
    <property type="component" value="Unassembled WGS sequence"/>
</dbReference>
<feature type="compositionally biased region" description="Polar residues" evidence="3">
    <location>
        <begin position="232"/>
        <end position="244"/>
    </location>
</feature>
<keyword evidence="6" id="KW-1185">Reference proteome</keyword>
<protein>
    <recommendedName>
        <fullName evidence="4">WW domain-containing protein</fullName>
    </recommendedName>
</protein>
<feature type="compositionally biased region" description="Basic and acidic residues" evidence="3">
    <location>
        <begin position="485"/>
        <end position="494"/>
    </location>
</feature>
<feature type="region of interest" description="Disordered" evidence="3">
    <location>
        <begin position="88"/>
        <end position="111"/>
    </location>
</feature>
<feature type="domain" description="WW" evidence="4">
    <location>
        <begin position="469"/>
        <end position="523"/>
    </location>
</feature>
<comment type="subcellular location">
    <subcellularLocation>
        <location evidence="1">Nucleus</location>
    </subcellularLocation>
</comment>
<dbReference type="Gene3D" id="1.10.1740.100">
    <property type="entry name" value="Set2, Rpb1 interacting domain"/>
    <property type="match status" value="1"/>
</dbReference>
<evidence type="ECO:0000256" key="3">
    <source>
        <dbReference type="SAM" id="MobiDB-lite"/>
    </source>
</evidence>
<dbReference type="PROSITE" id="PS50020">
    <property type="entry name" value="WW_DOMAIN_2"/>
    <property type="match status" value="1"/>
</dbReference>
<comment type="caution">
    <text evidence="5">The sequence shown here is derived from an EMBL/GenBank/DDBJ whole genome shotgun (WGS) entry which is preliminary data.</text>
</comment>
<feature type="compositionally biased region" description="Low complexity" evidence="3">
    <location>
        <begin position="263"/>
        <end position="277"/>
    </location>
</feature>
<reference evidence="5 6" key="1">
    <citation type="submission" date="2019-07" db="EMBL/GenBank/DDBJ databases">
        <title>Annotation for the trematode Paragonimus westermani.</title>
        <authorList>
            <person name="Choi Y.-J."/>
        </authorList>
    </citation>
    <scope>NUCLEOTIDE SEQUENCE [LARGE SCALE GENOMIC DNA]</scope>
    <source>
        <strain evidence="5">180907_Pwestermani</strain>
    </source>
</reference>
<dbReference type="EMBL" id="JTDF01021815">
    <property type="protein sequence ID" value="KAF8561343.1"/>
    <property type="molecule type" value="Genomic_DNA"/>
</dbReference>
<evidence type="ECO:0000313" key="6">
    <source>
        <dbReference type="Proteomes" id="UP000699462"/>
    </source>
</evidence>
<evidence type="ECO:0000259" key="4">
    <source>
        <dbReference type="PROSITE" id="PS50020"/>
    </source>
</evidence>
<organism evidence="5 6">
    <name type="scientific">Paragonimus westermani</name>
    <dbReference type="NCBI Taxonomy" id="34504"/>
    <lineage>
        <taxon>Eukaryota</taxon>
        <taxon>Metazoa</taxon>
        <taxon>Spiralia</taxon>
        <taxon>Lophotrochozoa</taxon>
        <taxon>Platyhelminthes</taxon>
        <taxon>Trematoda</taxon>
        <taxon>Digenea</taxon>
        <taxon>Plagiorchiida</taxon>
        <taxon>Troglotremata</taxon>
        <taxon>Troglotrematidae</taxon>
        <taxon>Paragonimus</taxon>
    </lineage>
</organism>
<evidence type="ECO:0000256" key="2">
    <source>
        <dbReference type="ARBA" id="ARBA00023242"/>
    </source>
</evidence>
<keyword evidence="2" id="KW-0539">Nucleus</keyword>
<feature type="region of interest" description="Disordered" evidence="3">
    <location>
        <begin position="221"/>
        <end position="277"/>
    </location>
</feature>
<evidence type="ECO:0000313" key="5">
    <source>
        <dbReference type="EMBL" id="KAF8561343.1"/>
    </source>
</evidence>
<feature type="region of interest" description="Disordered" evidence="3">
    <location>
        <begin position="449"/>
        <end position="497"/>
    </location>
</feature>
<dbReference type="GO" id="GO:0005694">
    <property type="term" value="C:chromosome"/>
    <property type="evidence" value="ECO:0007669"/>
    <property type="project" value="InterPro"/>
</dbReference>
<dbReference type="CDD" id="cd00201">
    <property type="entry name" value="WW"/>
    <property type="match status" value="1"/>
</dbReference>
<proteinExistence type="predicted"/>
<dbReference type="InterPro" id="IPR013257">
    <property type="entry name" value="SRI"/>
</dbReference>
<feature type="compositionally biased region" description="Basic and acidic residues" evidence="3">
    <location>
        <begin position="88"/>
        <end position="100"/>
    </location>
</feature>
<dbReference type="InterPro" id="IPR038190">
    <property type="entry name" value="SRI_sf"/>
</dbReference>
<dbReference type="Pfam" id="PF08236">
    <property type="entry name" value="SRI"/>
    <property type="match status" value="1"/>
</dbReference>
<dbReference type="GO" id="GO:0006355">
    <property type="term" value="P:regulation of DNA-templated transcription"/>
    <property type="evidence" value="ECO:0007669"/>
    <property type="project" value="InterPro"/>
</dbReference>
<dbReference type="OrthoDB" id="6256554at2759"/>